<keyword evidence="1" id="KW-0812">Transmembrane</keyword>
<proteinExistence type="predicted"/>
<evidence type="ECO:0000313" key="2">
    <source>
        <dbReference type="EMBL" id="KXA39192.1"/>
    </source>
</evidence>
<organism evidence="2 3">
    <name type="scientific">Staphylococcus lugdunensis</name>
    <dbReference type="NCBI Taxonomy" id="28035"/>
    <lineage>
        <taxon>Bacteria</taxon>
        <taxon>Bacillati</taxon>
        <taxon>Bacillota</taxon>
        <taxon>Bacilli</taxon>
        <taxon>Bacillales</taxon>
        <taxon>Staphylococcaceae</taxon>
        <taxon>Staphylococcus</taxon>
    </lineage>
</organism>
<protein>
    <recommendedName>
        <fullName evidence="4">DUF5084 domain-containing protein</fullName>
    </recommendedName>
</protein>
<feature type="transmembrane region" description="Helical" evidence="1">
    <location>
        <begin position="6"/>
        <end position="39"/>
    </location>
</feature>
<dbReference type="Pfam" id="PF16894">
    <property type="entry name" value="DUF5084"/>
    <property type="match status" value="1"/>
</dbReference>
<evidence type="ECO:0000313" key="3">
    <source>
        <dbReference type="Proteomes" id="UP000070063"/>
    </source>
</evidence>
<accession>A0ABD4EH31</accession>
<evidence type="ECO:0000256" key="1">
    <source>
        <dbReference type="SAM" id="Phobius"/>
    </source>
</evidence>
<feature type="transmembrane region" description="Helical" evidence="1">
    <location>
        <begin position="60"/>
        <end position="81"/>
    </location>
</feature>
<keyword evidence="1" id="KW-0472">Membrane</keyword>
<dbReference type="RefSeq" id="WP_002459606.1">
    <property type="nucleotide sequence ID" value="NZ_CP014023.2"/>
</dbReference>
<dbReference type="EMBL" id="LRQI01000029">
    <property type="protein sequence ID" value="KXA39192.1"/>
    <property type="molecule type" value="Genomic_DNA"/>
</dbReference>
<name>A0ABD4EH31_STALU</name>
<sequence length="131" mass="14735">MKNGWWINLAIAGILGLLSVHGFIIAFGAFGVLALNIVWLTVYTPKNNTQAFESTAKPTIYLSIIGIFIMAVLMNILFYIVLYDDFLDIGLKIYGDTFNIVSKPTLIFSILFFAIGTNYAFQIQRKRLNSK</sequence>
<feature type="transmembrane region" description="Helical" evidence="1">
    <location>
        <begin position="101"/>
        <end position="121"/>
    </location>
</feature>
<dbReference type="Proteomes" id="UP000070063">
    <property type="component" value="Unassembled WGS sequence"/>
</dbReference>
<comment type="caution">
    <text evidence="2">The sequence shown here is derived from an EMBL/GenBank/DDBJ whole genome shotgun (WGS) entry which is preliminary data.</text>
</comment>
<keyword evidence="1" id="KW-1133">Transmembrane helix</keyword>
<dbReference type="AlphaFoldDB" id="A0ABD4EH31"/>
<dbReference type="InterPro" id="IPR031666">
    <property type="entry name" value="DUF5084"/>
</dbReference>
<gene>
    <name evidence="2" type="ORF">HMPREF3225_00823</name>
</gene>
<evidence type="ECO:0008006" key="4">
    <source>
        <dbReference type="Google" id="ProtNLM"/>
    </source>
</evidence>
<reference evidence="2 3" key="1">
    <citation type="submission" date="2016-01" db="EMBL/GenBank/DDBJ databases">
        <authorList>
            <person name="Mitreva M."/>
            <person name="Pepin K.H."/>
            <person name="Mihindukulasuriya K.A."/>
            <person name="Fulton R."/>
            <person name="Fronick C."/>
            <person name="O'Laughlin M."/>
            <person name="Miner T."/>
            <person name="Herter B."/>
            <person name="Rosa B.A."/>
            <person name="Cordes M."/>
            <person name="Tomlinson C."/>
            <person name="Wollam A."/>
            <person name="Palsikar V.B."/>
            <person name="Mardis E.R."/>
            <person name="Wilson R.K."/>
        </authorList>
    </citation>
    <scope>NUCLEOTIDE SEQUENCE [LARGE SCALE GENOMIC DNA]</scope>
    <source>
        <strain evidence="2 3">MJR7738</strain>
    </source>
</reference>